<dbReference type="InterPro" id="IPR012863">
    <property type="entry name" value="DUF1636"/>
</dbReference>
<dbReference type="Proteomes" id="UP000319014">
    <property type="component" value="Unassembled WGS sequence"/>
</dbReference>
<organism evidence="1 2">
    <name type="scientific">Paracoccus laeviglucosivorans</name>
    <dbReference type="NCBI Taxonomy" id="1197861"/>
    <lineage>
        <taxon>Bacteria</taxon>
        <taxon>Pseudomonadati</taxon>
        <taxon>Pseudomonadota</taxon>
        <taxon>Alphaproteobacteria</taxon>
        <taxon>Rhodobacterales</taxon>
        <taxon>Paracoccaceae</taxon>
        <taxon>Paracoccus</taxon>
    </lineage>
</organism>
<dbReference type="Pfam" id="PF07845">
    <property type="entry name" value="DUF1636"/>
    <property type="match status" value="1"/>
</dbReference>
<evidence type="ECO:0000313" key="2">
    <source>
        <dbReference type="Proteomes" id="UP000319014"/>
    </source>
</evidence>
<protein>
    <submittedName>
        <fullName evidence="1">Uncharacterized protein</fullName>
    </submittedName>
</protein>
<dbReference type="AlphaFoldDB" id="A0A521DVK2"/>
<dbReference type="EMBL" id="FXTK01000010">
    <property type="protein sequence ID" value="SMO75675.1"/>
    <property type="molecule type" value="Genomic_DNA"/>
</dbReference>
<evidence type="ECO:0000313" key="1">
    <source>
        <dbReference type="EMBL" id="SMO75675.1"/>
    </source>
</evidence>
<sequence>MRATLTLPHGANGDALAQALVHLPVTLRRAELQADGARPVLLAMQAAGRASYLFHDLTPADAADIAATVAAYLDAPDGWIVDARPCGRLRLCLKTRIPSG</sequence>
<dbReference type="OrthoDB" id="8364077at2"/>
<accession>A0A521DVK2</accession>
<reference evidence="1 2" key="1">
    <citation type="submission" date="2017-05" db="EMBL/GenBank/DDBJ databases">
        <authorList>
            <person name="Varghese N."/>
            <person name="Submissions S."/>
        </authorList>
    </citation>
    <scope>NUCLEOTIDE SEQUENCE [LARGE SCALE GENOMIC DNA]</scope>
    <source>
        <strain evidence="1 2">DSM 100094</strain>
    </source>
</reference>
<keyword evidence="2" id="KW-1185">Reference proteome</keyword>
<gene>
    <name evidence="1" type="ORF">SAMN06265221_11011</name>
</gene>
<proteinExistence type="predicted"/>
<name>A0A521DVK2_9RHOB</name>